<accession>A1VW84</accession>
<dbReference type="EMBL" id="CP000532">
    <property type="protein sequence ID" value="ABM39912.1"/>
    <property type="molecule type" value="Genomic_DNA"/>
</dbReference>
<gene>
    <name evidence="2" type="ordered locus">Pnap_4847</name>
</gene>
<evidence type="ECO:0000313" key="3">
    <source>
        <dbReference type="Proteomes" id="UP000000644"/>
    </source>
</evidence>
<proteinExistence type="predicted"/>
<feature type="region of interest" description="Disordered" evidence="1">
    <location>
        <begin position="28"/>
        <end position="81"/>
    </location>
</feature>
<reference evidence="3" key="1">
    <citation type="journal article" date="2009" name="Environ. Microbiol.">
        <title>The genome of Polaromonas naphthalenivorans strain CJ2, isolated from coal tar-contaminated sediment, reveals physiological and metabolic versatility and evolution through extensive horizontal gene transfer.</title>
        <authorList>
            <person name="Yagi J.M."/>
            <person name="Sims D."/>
            <person name="Brettin T."/>
            <person name="Bruce D."/>
            <person name="Madsen E.L."/>
        </authorList>
    </citation>
    <scope>NUCLEOTIDE SEQUENCE [LARGE SCALE GENOMIC DNA]</scope>
    <source>
        <strain evidence="3">CJ2</strain>
        <plasmid evidence="3">Plasmid pPNAP03</plasmid>
    </source>
</reference>
<organism evidence="2 3">
    <name type="scientific">Polaromonas naphthalenivorans (strain CJ2)</name>
    <dbReference type="NCBI Taxonomy" id="365044"/>
    <lineage>
        <taxon>Bacteria</taxon>
        <taxon>Pseudomonadati</taxon>
        <taxon>Pseudomonadota</taxon>
        <taxon>Betaproteobacteria</taxon>
        <taxon>Burkholderiales</taxon>
        <taxon>Comamonadaceae</taxon>
        <taxon>Polaromonas</taxon>
    </lineage>
</organism>
<protein>
    <submittedName>
        <fullName evidence="2">Uncharacterized protein</fullName>
    </submittedName>
</protein>
<evidence type="ECO:0000313" key="2">
    <source>
        <dbReference type="EMBL" id="ABM39912.1"/>
    </source>
</evidence>
<geneLocation type="plasmid" evidence="2 3">
    <name>pPNAP03</name>
</geneLocation>
<dbReference type="AlphaFoldDB" id="A1VW84"/>
<dbReference type="Proteomes" id="UP000000644">
    <property type="component" value="Plasmid pPNAP03"/>
</dbReference>
<dbReference type="HOGENOM" id="CLU_2570891_0_0_4"/>
<name>A1VW84_POLNA</name>
<keyword evidence="3" id="KW-1185">Reference proteome</keyword>
<sequence length="81" mass="8792">MQNDANAQQSQRYLEHESKHLKGYVKGYPGNASCDDGASGAHAKLQPGPGSRLNERIEAKEDEKSASTNFRSLFHGTKSGT</sequence>
<feature type="compositionally biased region" description="Basic and acidic residues" evidence="1">
    <location>
        <begin position="53"/>
        <end position="65"/>
    </location>
</feature>
<keyword evidence="2" id="KW-0614">Plasmid</keyword>
<evidence type="ECO:0000256" key="1">
    <source>
        <dbReference type="SAM" id="MobiDB-lite"/>
    </source>
</evidence>
<dbReference type="KEGG" id="pna:Pnap_4847"/>